<feature type="region of interest" description="Disordered" evidence="9">
    <location>
        <begin position="1"/>
        <end position="22"/>
    </location>
</feature>
<keyword evidence="4" id="KW-0812">Transmembrane</keyword>
<dbReference type="Proteomes" id="UP000290189">
    <property type="component" value="Unassembled WGS sequence"/>
</dbReference>
<gene>
    <name evidence="10" type="ORF">PBRA_004128</name>
    <name evidence="11" type="ORF">PLBR_LOCUS3401</name>
</gene>
<evidence type="ECO:0000256" key="7">
    <source>
        <dbReference type="ARBA" id="ARBA00023128"/>
    </source>
</evidence>
<evidence type="ECO:0000256" key="6">
    <source>
        <dbReference type="ARBA" id="ARBA00022989"/>
    </source>
</evidence>
<reference evidence="10 12" key="1">
    <citation type="submission" date="2015-02" db="EMBL/GenBank/DDBJ databases">
        <authorList>
            <person name="Chooi Y.-H."/>
        </authorList>
    </citation>
    <scope>NUCLEOTIDE SEQUENCE [LARGE SCALE GENOMIC DNA]</scope>
    <source>
        <strain evidence="10">E3</strain>
    </source>
</reference>
<accession>A0A0G4IJV2</accession>
<dbReference type="AlphaFoldDB" id="A0A0G4IJV2"/>
<keyword evidence="8" id="KW-0472">Membrane</keyword>
<feature type="compositionally biased region" description="Low complexity" evidence="9">
    <location>
        <begin position="8"/>
        <end position="22"/>
    </location>
</feature>
<sequence length="119" mass="12016">MAKDEHANANIQAPAASAPAGALPAEARLSQSWDECIEHFVVKTGYGIIAGGLASFILFRSPTSRALVTGLAGGFGAGLSYSDCQSLLCKSKGAKDCKSKCPVTGTATGTATGTEAAQH</sequence>
<dbReference type="PANTHER" id="PTHR21304">
    <property type="entry name" value="MICOS COMPLEX SUBUNIT MIC10"/>
    <property type="match status" value="1"/>
</dbReference>
<geneLocation type="mitochondrion" evidence="11"/>
<dbReference type="OrthoDB" id="1916310at2759"/>
<protein>
    <recommendedName>
        <fullName evidence="14">MICOS complex subunit MIC10</fullName>
    </recommendedName>
</protein>
<dbReference type="InterPro" id="IPR007512">
    <property type="entry name" value="Mic10"/>
</dbReference>
<evidence type="ECO:0000256" key="1">
    <source>
        <dbReference type="ARBA" id="ARBA00002689"/>
    </source>
</evidence>
<dbReference type="GO" id="GO:0061617">
    <property type="term" value="C:MICOS complex"/>
    <property type="evidence" value="ECO:0007669"/>
    <property type="project" value="InterPro"/>
</dbReference>
<keyword evidence="6" id="KW-1133">Transmembrane helix</keyword>
<dbReference type="PANTHER" id="PTHR21304:SF0">
    <property type="entry name" value="MICOS COMPLEX SUBUNIT MIC10"/>
    <property type="match status" value="1"/>
</dbReference>
<comment type="subcellular location">
    <subcellularLocation>
        <location evidence="2">Mitochondrion inner membrane</location>
        <topology evidence="2">Single-pass membrane protein</topology>
    </subcellularLocation>
</comment>
<dbReference type="EMBL" id="CDSF01000013">
    <property type="protein sequence ID" value="CEO95362.1"/>
    <property type="molecule type" value="Genomic_DNA"/>
</dbReference>
<evidence type="ECO:0000256" key="4">
    <source>
        <dbReference type="ARBA" id="ARBA00022692"/>
    </source>
</evidence>
<dbReference type="Pfam" id="PF04418">
    <property type="entry name" value="DUF543"/>
    <property type="match status" value="1"/>
</dbReference>
<evidence type="ECO:0008006" key="14">
    <source>
        <dbReference type="Google" id="ProtNLM"/>
    </source>
</evidence>
<evidence type="ECO:0000313" key="12">
    <source>
        <dbReference type="Proteomes" id="UP000039324"/>
    </source>
</evidence>
<evidence type="ECO:0000313" key="10">
    <source>
        <dbReference type="EMBL" id="CEO95362.1"/>
    </source>
</evidence>
<dbReference type="STRING" id="37360.A0A0G4IJV2"/>
<keyword evidence="5" id="KW-0999">Mitochondrion inner membrane</keyword>
<reference evidence="11 13" key="2">
    <citation type="submission" date="2018-03" db="EMBL/GenBank/DDBJ databases">
        <authorList>
            <person name="Fogelqvist J."/>
        </authorList>
    </citation>
    <scope>NUCLEOTIDE SEQUENCE [LARGE SCALE GENOMIC DNA]</scope>
</reference>
<evidence type="ECO:0000256" key="9">
    <source>
        <dbReference type="SAM" id="MobiDB-lite"/>
    </source>
</evidence>
<name>A0A0G4IJV2_PLABS</name>
<evidence type="ECO:0000256" key="2">
    <source>
        <dbReference type="ARBA" id="ARBA00004434"/>
    </source>
</evidence>
<evidence type="ECO:0000256" key="8">
    <source>
        <dbReference type="ARBA" id="ARBA00023136"/>
    </source>
</evidence>
<keyword evidence="12" id="KW-1185">Reference proteome</keyword>
<proteinExistence type="inferred from homology"/>
<evidence type="ECO:0000256" key="3">
    <source>
        <dbReference type="ARBA" id="ARBA00006792"/>
    </source>
</evidence>
<evidence type="ECO:0000313" key="11">
    <source>
        <dbReference type="EMBL" id="SPQ96186.1"/>
    </source>
</evidence>
<dbReference type="EMBL" id="OVEO01000005">
    <property type="protein sequence ID" value="SPQ96186.1"/>
    <property type="molecule type" value="Genomic_DNA"/>
</dbReference>
<evidence type="ECO:0000313" key="13">
    <source>
        <dbReference type="Proteomes" id="UP000290189"/>
    </source>
</evidence>
<keyword evidence="7 11" id="KW-0496">Mitochondrion</keyword>
<organism evidence="10 12">
    <name type="scientific">Plasmodiophora brassicae</name>
    <name type="common">Clubroot disease agent</name>
    <dbReference type="NCBI Taxonomy" id="37360"/>
    <lineage>
        <taxon>Eukaryota</taxon>
        <taxon>Sar</taxon>
        <taxon>Rhizaria</taxon>
        <taxon>Endomyxa</taxon>
        <taxon>Phytomyxea</taxon>
        <taxon>Plasmodiophorida</taxon>
        <taxon>Plasmodiophoridae</taxon>
        <taxon>Plasmodiophora</taxon>
    </lineage>
</organism>
<dbReference type="Proteomes" id="UP000039324">
    <property type="component" value="Unassembled WGS sequence"/>
</dbReference>
<comment type="function">
    <text evidence="1">Component of the MICOS complex, a large protein complex of the mitochondrial inner membrane that plays crucial roles in the maintenance of crista junctions, inner membrane architecture, and formation of contact sites to the outer membrane.</text>
</comment>
<comment type="similarity">
    <text evidence="3">Belongs to the MICOS complex subunit Mic10 family.</text>
</comment>
<evidence type="ECO:0000256" key="5">
    <source>
        <dbReference type="ARBA" id="ARBA00022792"/>
    </source>
</evidence>